<feature type="compositionally biased region" description="Gly residues" evidence="1">
    <location>
        <begin position="18"/>
        <end position="29"/>
    </location>
</feature>
<organism evidence="3 4">
    <name type="scientific">Aspergillus turcosus</name>
    <dbReference type="NCBI Taxonomy" id="1245748"/>
    <lineage>
        <taxon>Eukaryota</taxon>
        <taxon>Fungi</taxon>
        <taxon>Dikarya</taxon>
        <taxon>Ascomycota</taxon>
        <taxon>Pezizomycotina</taxon>
        <taxon>Eurotiomycetes</taxon>
        <taxon>Eurotiomycetidae</taxon>
        <taxon>Eurotiales</taxon>
        <taxon>Aspergillaceae</taxon>
        <taxon>Aspergillus</taxon>
        <taxon>Aspergillus subgen. Fumigati</taxon>
    </lineage>
</organism>
<name>A0A421CWQ8_9EURO</name>
<accession>A0A421CWQ8</accession>
<protein>
    <recommendedName>
        <fullName evidence="2">WW domain-containing protein</fullName>
    </recommendedName>
</protein>
<gene>
    <name evidence="3" type="ORF">CFD26_103186</name>
</gene>
<dbReference type="Proteomes" id="UP000215289">
    <property type="component" value="Unassembled WGS sequence"/>
</dbReference>
<evidence type="ECO:0000313" key="3">
    <source>
        <dbReference type="EMBL" id="RLL94224.1"/>
    </source>
</evidence>
<dbReference type="SUPFAM" id="SSF51045">
    <property type="entry name" value="WW domain"/>
    <property type="match status" value="1"/>
</dbReference>
<keyword evidence="4" id="KW-1185">Reference proteome</keyword>
<sequence length="238" mass="26364">MDGLLGNIIEKVVEKASGSGGSGGSGGGYSSYEQQPSYGGQSYGQPAPPQDLPYPWVARWDERDQRWLYVNEQTGERSSERPYGGAPAYGERSYGQPQPQSSYGYEGGYEQQEPQQQHKDHSMMYGAAGAAAGLVGGALLMHEGEKIHDDWDEDKERIEENVEDFPEDAARWTGEKVGEVEAIPDEIENKWDNAVDDVEDIPEDAAEWTGRKVGEVEQFGDNMDDAYDEGRAEGRNDW</sequence>
<feature type="compositionally biased region" description="Basic and acidic residues" evidence="1">
    <location>
        <begin position="228"/>
        <end position="238"/>
    </location>
</feature>
<dbReference type="InterPro" id="IPR001202">
    <property type="entry name" value="WW_dom"/>
</dbReference>
<feature type="domain" description="WW" evidence="2">
    <location>
        <begin position="50"/>
        <end position="84"/>
    </location>
</feature>
<feature type="compositionally biased region" description="Low complexity" evidence="1">
    <location>
        <begin position="98"/>
        <end position="115"/>
    </location>
</feature>
<dbReference type="OrthoDB" id="2367685at2759"/>
<evidence type="ECO:0000313" key="4">
    <source>
        <dbReference type="Proteomes" id="UP000215289"/>
    </source>
</evidence>
<evidence type="ECO:0000259" key="2">
    <source>
        <dbReference type="PROSITE" id="PS50020"/>
    </source>
</evidence>
<dbReference type="PROSITE" id="PS50020">
    <property type="entry name" value="WW_DOMAIN_2"/>
    <property type="match status" value="1"/>
</dbReference>
<reference evidence="3 4" key="1">
    <citation type="submission" date="2018-08" db="EMBL/GenBank/DDBJ databases">
        <title>Draft genome sequences of two Aspergillus turcosus clinical strains isolated from bronchoalveolar lavage fluid: one azole-susceptible and the other azole-resistant.</title>
        <authorList>
            <person name="Parent-Michaud M."/>
            <person name="Dufresne P.J."/>
            <person name="Fournier E."/>
            <person name="Martineau C."/>
            <person name="Moreira S."/>
            <person name="Perkins V."/>
            <person name="De Repentigny L."/>
            <person name="Dufresne S.F."/>
        </authorList>
    </citation>
    <scope>NUCLEOTIDE SEQUENCE [LARGE SCALE GENOMIC DNA]</scope>
    <source>
        <strain evidence="3">HMR AF 1038</strain>
    </source>
</reference>
<dbReference type="InterPro" id="IPR036020">
    <property type="entry name" value="WW_dom_sf"/>
</dbReference>
<dbReference type="EMBL" id="NIDN02000223">
    <property type="protein sequence ID" value="RLL94224.1"/>
    <property type="molecule type" value="Genomic_DNA"/>
</dbReference>
<evidence type="ECO:0000256" key="1">
    <source>
        <dbReference type="SAM" id="MobiDB-lite"/>
    </source>
</evidence>
<comment type="caution">
    <text evidence="3">The sequence shown here is derived from an EMBL/GenBank/DDBJ whole genome shotgun (WGS) entry which is preliminary data.</text>
</comment>
<dbReference type="AlphaFoldDB" id="A0A421CWQ8"/>
<proteinExistence type="predicted"/>
<feature type="region of interest" description="Disordered" evidence="1">
    <location>
        <begin position="211"/>
        <end position="238"/>
    </location>
</feature>
<feature type="region of interest" description="Disordered" evidence="1">
    <location>
        <begin position="71"/>
        <end position="125"/>
    </location>
</feature>
<feature type="compositionally biased region" description="Low complexity" evidence="1">
    <location>
        <begin position="30"/>
        <end position="45"/>
    </location>
</feature>
<feature type="region of interest" description="Disordered" evidence="1">
    <location>
        <begin position="15"/>
        <end position="57"/>
    </location>
</feature>